<dbReference type="InterPro" id="IPR054353">
    <property type="entry name" value="IstA-like_C"/>
</dbReference>
<dbReference type="PANTHER" id="PTHR35004:SF8">
    <property type="entry name" value="TRANSPOSASE RV3428C-RELATED"/>
    <property type="match status" value="1"/>
</dbReference>
<dbReference type="NCBIfam" id="NF033546">
    <property type="entry name" value="transpos_IS21"/>
    <property type="match status" value="1"/>
</dbReference>
<dbReference type="PROSITE" id="PS50994">
    <property type="entry name" value="INTEGRASE"/>
    <property type="match status" value="1"/>
</dbReference>
<name>Q8FSL7_COREF</name>
<organism evidence="3 4">
    <name type="scientific">Corynebacterium efficiens (strain DSM 44549 / YS-314 / AJ 12310 / JCM 11189 / NBRC 100395)</name>
    <dbReference type="NCBI Taxonomy" id="196164"/>
    <lineage>
        <taxon>Bacteria</taxon>
        <taxon>Bacillati</taxon>
        <taxon>Actinomycetota</taxon>
        <taxon>Actinomycetes</taxon>
        <taxon>Mycobacteriales</taxon>
        <taxon>Corynebacteriaceae</taxon>
        <taxon>Corynebacterium</taxon>
    </lineage>
</organism>
<dbReference type="EMBL" id="BA000035">
    <property type="protein sequence ID" value="BAC17177.1"/>
    <property type="molecule type" value="Genomic_DNA"/>
</dbReference>
<dbReference type="eggNOG" id="COG4584">
    <property type="taxonomic scope" value="Bacteria"/>
</dbReference>
<keyword evidence="4" id="KW-1185">Reference proteome</keyword>
<dbReference type="GO" id="GO:0015074">
    <property type="term" value="P:DNA integration"/>
    <property type="evidence" value="ECO:0007669"/>
    <property type="project" value="InterPro"/>
</dbReference>
<dbReference type="RefSeq" id="WP_011074949.1">
    <property type="nucleotide sequence ID" value="NC_004369.1"/>
</dbReference>
<evidence type="ECO:0000313" key="4">
    <source>
        <dbReference type="Proteomes" id="UP000001409"/>
    </source>
</evidence>
<evidence type="ECO:0000259" key="2">
    <source>
        <dbReference type="PROSITE" id="PS50994"/>
    </source>
</evidence>
<accession>Q8FSL7</accession>
<feature type="domain" description="Integrase catalytic" evidence="2">
    <location>
        <begin position="133"/>
        <end position="315"/>
    </location>
</feature>
<sequence>MASTRDIITAVLFGDSYTTISTRLKCSRRDISAAHKLIDAHQITLHSLSQITDEELEEWKNPLRGLPQESKYLAPDFATTLHRLKTNPHHTLLLDWRYYLVEAGSAAKQPYSYSHYCQRFHAYVDAHDLYRTLHHQPGRTMQVDWAGDTIKITDRITGQARKVHFFTAVLPYSSMMYVHPSFTMDIKAWLNCHIAALRYFGGAPFVLVPDNDTAAIYRPKKNDPARAVSAEYEALAKFYNTAVMPTDVRAPKQKAGVERSVQIAYSRILGVLEMEGPFHSIDQIEDIVADQVHEINYDIVRVDGTRRNEQFQAEERHLLIPLPDQDYTSYEWKELKVQRNYHISCDKQYYSVPWKLVGSTVKARLSNTDITVFAGDQVVATHRRLHGRFGQYSTHADHVPPAHLDTAELWSDQWFINQARLVGPATTTVIEMMINRHAHHAHGWLDCQNILKTLGGKSRSGLEQACQELLDADLYPTYSVIKKLQSSIITNRDTHKRSVAGSAPTPAPDLVKPQPVQDLDTGVFLRSSSAYEVDDIPSLSFDDEQEGNQ</sequence>
<dbReference type="STRING" id="196164.gene:10740765"/>
<dbReference type="Proteomes" id="UP000001409">
    <property type="component" value="Chromosome"/>
</dbReference>
<dbReference type="Pfam" id="PF22483">
    <property type="entry name" value="Mu-transpos_C_2"/>
    <property type="match status" value="1"/>
</dbReference>
<dbReference type="SUPFAM" id="SSF53098">
    <property type="entry name" value="Ribonuclease H-like"/>
    <property type="match status" value="1"/>
</dbReference>
<dbReference type="InterPro" id="IPR012337">
    <property type="entry name" value="RNaseH-like_sf"/>
</dbReference>
<evidence type="ECO:0000313" key="3">
    <source>
        <dbReference type="EMBL" id="BAC17177.1"/>
    </source>
</evidence>
<dbReference type="HOGENOM" id="CLU_020626_11_0_11"/>
<reference evidence="3 4" key="1">
    <citation type="journal article" date="2003" name="Genome Res.">
        <title>Comparative complete genome sequence analysis of the amino acid replacements responsible for the thermostability of Corynebacterium efficiens.</title>
        <authorList>
            <person name="Nishio Y."/>
            <person name="Nakamura Y."/>
            <person name="Kawarabayasi Y."/>
            <person name="Usuda Y."/>
            <person name="Kimura E."/>
            <person name="Sugimoto S."/>
            <person name="Matsui K."/>
            <person name="Yamagishi A."/>
            <person name="Kikuchi H."/>
            <person name="Ikeo K."/>
            <person name="Gojobori T."/>
        </authorList>
    </citation>
    <scope>NUCLEOTIDE SEQUENCE [LARGE SCALE GENOMIC DNA]</scope>
    <source>
        <strain evidence="4">DSM 44549 / YS-314 / AJ 12310 / JCM 11189 / NBRC 100395</strain>
    </source>
</reference>
<evidence type="ECO:0000256" key="1">
    <source>
        <dbReference type="SAM" id="MobiDB-lite"/>
    </source>
</evidence>
<dbReference type="KEGG" id="cef:CE0367"/>
<feature type="region of interest" description="Disordered" evidence="1">
    <location>
        <begin position="493"/>
        <end position="516"/>
    </location>
</feature>
<dbReference type="PANTHER" id="PTHR35004">
    <property type="entry name" value="TRANSPOSASE RV3428C-RELATED"/>
    <property type="match status" value="1"/>
</dbReference>
<protein>
    <recommendedName>
        <fullName evidence="2">Integrase catalytic domain-containing protein</fullName>
    </recommendedName>
</protein>
<proteinExistence type="predicted"/>
<dbReference type="AlphaFoldDB" id="Q8FSL7"/>
<dbReference type="InterPro" id="IPR001584">
    <property type="entry name" value="Integrase_cat-core"/>
</dbReference>